<feature type="compositionally biased region" description="Polar residues" evidence="1">
    <location>
        <begin position="16"/>
        <end position="31"/>
    </location>
</feature>
<dbReference type="AlphaFoldDB" id="A0A026W694"/>
<organism evidence="2 3">
    <name type="scientific">Ooceraea biroi</name>
    <name type="common">Clonal raider ant</name>
    <name type="synonym">Cerapachys biroi</name>
    <dbReference type="NCBI Taxonomy" id="2015173"/>
    <lineage>
        <taxon>Eukaryota</taxon>
        <taxon>Metazoa</taxon>
        <taxon>Ecdysozoa</taxon>
        <taxon>Arthropoda</taxon>
        <taxon>Hexapoda</taxon>
        <taxon>Insecta</taxon>
        <taxon>Pterygota</taxon>
        <taxon>Neoptera</taxon>
        <taxon>Endopterygota</taxon>
        <taxon>Hymenoptera</taxon>
        <taxon>Apocrita</taxon>
        <taxon>Aculeata</taxon>
        <taxon>Formicoidea</taxon>
        <taxon>Formicidae</taxon>
        <taxon>Dorylinae</taxon>
        <taxon>Ooceraea</taxon>
    </lineage>
</organism>
<gene>
    <name evidence="2" type="ORF">X777_09598</name>
</gene>
<evidence type="ECO:0000256" key="1">
    <source>
        <dbReference type="SAM" id="MobiDB-lite"/>
    </source>
</evidence>
<dbReference type="Proteomes" id="UP000053097">
    <property type="component" value="Unassembled WGS sequence"/>
</dbReference>
<proteinExistence type="predicted"/>
<feature type="non-terminal residue" evidence="2">
    <location>
        <position position="88"/>
    </location>
</feature>
<feature type="non-terminal residue" evidence="2">
    <location>
        <position position="1"/>
    </location>
</feature>
<reference evidence="2 3" key="1">
    <citation type="journal article" date="2014" name="Curr. Biol.">
        <title>The genome of the clonal raider ant Cerapachys biroi.</title>
        <authorList>
            <person name="Oxley P.R."/>
            <person name="Ji L."/>
            <person name="Fetter-Pruneda I."/>
            <person name="McKenzie S.K."/>
            <person name="Li C."/>
            <person name="Hu H."/>
            <person name="Zhang G."/>
            <person name="Kronauer D.J."/>
        </authorList>
    </citation>
    <scope>NUCLEOTIDE SEQUENCE [LARGE SCALE GENOMIC DNA]</scope>
</reference>
<accession>A0A026W694</accession>
<evidence type="ECO:0000313" key="2">
    <source>
        <dbReference type="EMBL" id="EZA51590.1"/>
    </source>
</evidence>
<keyword evidence="3" id="KW-1185">Reference proteome</keyword>
<feature type="compositionally biased region" description="Basic residues" evidence="1">
    <location>
        <begin position="1"/>
        <end position="15"/>
    </location>
</feature>
<protein>
    <submittedName>
        <fullName evidence="2">Uncharacterized protein</fullName>
    </submittedName>
</protein>
<evidence type="ECO:0000313" key="3">
    <source>
        <dbReference type="Proteomes" id="UP000053097"/>
    </source>
</evidence>
<name>A0A026W694_OOCBI</name>
<feature type="region of interest" description="Disordered" evidence="1">
    <location>
        <begin position="1"/>
        <end position="40"/>
    </location>
</feature>
<sequence>ALLKTYKSRSKKRKQSFNPKTAETNEASFSAQEARKRRRQEKIDALEVASAAEGLLYGPGIDDSMIGLELSRTPHDTVEKSGFLKVAV</sequence>
<dbReference type="EMBL" id="KK107374">
    <property type="protein sequence ID" value="EZA51590.1"/>
    <property type="molecule type" value="Genomic_DNA"/>
</dbReference>